<feature type="region of interest" description="Disordered" evidence="1">
    <location>
        <begin position="109"/>
        <end position="131"/>
    </location>
</feature>
<reference evidence="2 3" key="1">
    <citation type="submission" date="2020-04" db="EMBL/GenBank/DDBJ databases">
        <title>Perkinsus olseni comparative genomics.</title>
        <authorList>
            <person name="Bogema D.R."/>
        </authorList>
    </citation>
    <scope>NUCLEOTIDE SEQUENCE [LARGE SCALE GENOMIC DNA]</scope>
    <source>
        <strain evidence="2">ATCC PRA-205</strain>
    </source>
</reference>
<protein>
    <submittedName>
        <fullName evidence="2">Uncharacterized protein</fullName>
    </submittedName>
</protein>
<comment type="caution">
    <text evidence="2">The sequence shown here is derived from an EMBL/GenBank/DDBJ whole genome shotgun (WGS) entry which is preliminary data.</text>
</comment>
<evidence type="ECO:0000256" key="1">
    <source>
        <dbReference type="SAM" id="MobiDB-lite"/>
    </source>
</evidence>
<dbReference type="AlphaFoldDB" id="A0A7J6TYF1"/>
<sequence length="131" mass="14838">TTFEFAWDSHKTVNKEGQHGKGLFGHYSIAYRRRNNGGMIQAALAHMARRQRAKKAEEGFVCPTAPESRLKFRYGTARFAHTMRTWPRIAMPGVAQEEEDFGPAAETYKAQVPRRSDPGLQANVLSNSNWQ</sequence>
<gene>
    <name evidence="2" type="ORF">FOZ62_017689</name>
</gene>
<feature type="non-terminal residue" evidence="2">
    <location>
        <position position="131"/>
    </location>
</feature>
<name>A0A7J6TYF1_PEROL</name>
<dbReference type="EMBL" id="JABANM010003760">
    <property type="protein sequence ID" value="KAF4750303.1"/>
    <property type="molecule type" value="Genomic_DNA"/>
</dbReference>
<evidence type="ECO:0000313" key="3">
    <source>
        <dbReference type="Proteomes" id="UP000574390"/>
    </source>
</evidence>
<dbReference type="Proteomes" id="UP000574390">
    <property type="component" value="Unassembled WGS sequence"/>
</dbReference>
<accession>A0A7J6TYF1</accession>
<organism evidence="2 3">
    <name type="scientific">Perkinsus olseni</name>
    <name type="common">Perkinsus atlanticus</name>
    <dbReference type="NCBI Taxonomy" id="32597"/>
    <lineage>
        <taxon>Eukaryota</taxon>
        <taxon>Sar</taxon>
        <taxon>Alveolata</taxon>
        <taxon>Perkinsozoa</taxon>
        <taxon>Perkinsea</taxon>
        <taxon>Perkinsida</taxon>
        <taxon>Perkinsidae</taxon>
        <taxon>Perkinsus</taxon>
    </lineage>
</organism>
<evidence type="ECO:0000313" key="2">
    <source>
        <dbReference type="EMBL" id="KAF4750303.1"/>
    </source>
</evidence>
<proteinExistence type="predicted"/>